<accession>A0AAD9R5A6</accession>
<reference evidence="1" key="1">
    <citation type="journal article" date="2023" name="G3 (Bethesda)">
        <title>Whole genome assembly and annotation of the endangered Caribbean coral Acropora cervicornis.</title>
        <authorList>
            <person name="Selwyn J.D."/>
            <person name="Vollmer S.V."/>
        </authorList>
    </citation>
    <scope>NUCLEOTIDE SEQUENCE</scope>
    <source>
        <strain evidence="1">K2</strain>
    </source>
</reference>
<keyword evidence="2" id="KW-1185">Reference proteome</keyword>
<proteinExistence type="predicted"/>
<evidence type="ECO:0000313" key="2">
    <source>
        <dbReference type="Proteomes" id="UP001249851"/>
    </source>
</evidence>
<protein>
    <submittedName>
        <fullName evidence="1">Uncharacterized protein</fullName>
    </submittedName>
</protein>
<evidence type="ECO:0000313" key="1">
    <source>
        <dbReference type="EMBL" id="KAK2573296.1"/>
    </source>
</evidence>
<sequence length="19" mass="2185">MERPECIACTAHTPRREAL</sequence>
<comment type="caution">
    <text evidence="1">The sequence shown here is derived from an EMBL/GenBank/DDBJ whole genome shotgun (WGS) entry which is preliminary data.</text>
</comment>
<dbReference type="AlphaFoldDB" id="A0AAD9R5A6"/>
<dbReference type="EMBL" id="JARQWQ010000002">
    <property type="protein sequence ID" value="KAK2573296.1"/>
    <property type="molecule type" value="Genomic_DNA"/>
</dbReference>
<dbReference type="Proteomes" id="UP001249851">
    <property type="component" value="Unassembled WGS sequence"/>
</dbReference>
<gene>
    <name evidence="1" type="ORF">P5673_000936</name>
</gene>
<reference evidence="1" key="2">
    <citation type="journal article" date="2023" name="Science">
        <title>Genomic signatures of disease resistance in endangered staghorn corals.</title>
        <authorList>
            <person name="Vollmer S.V."/>
            <person name="Selwyn J.D."/>
            <person name="Despard B.A."/>
            <person name="Roesel C.L."/>
        </authorList>
    </citation>
    <scope>NUCLEOTIDE SEQUENCE</scope>
    <source>
        <strain evidence="1">K2</strain>
    </source>
</reference>
<name>A0AAD9R5A6_ACRCE</name>
<organism evidence="1 2">
    <name type="scientific">Acropora cervicornis</name>
    <name type="common">Staghorn coral</name>
    <dbReference type="NCBI Taxonomy" id="6130"/>
    <lineage>
        <taxon>Eukaryota</taxon>
        <taxon>Metazoa</taxon>
        <taxon>Cnidaria</taxon>
        <taxon>Anthozoa</taxon>
        <taxon>Hexacorallia</taxon>
        <taxon>Scleractinia</taxon>
        <taxon>Astrocoeniina</taxon>
        <taxon>Acroporidae</taxon>
        <taxon>Acropora</taxon>
    </lineage>
</organism>